<evidence type="ECO:0000313" key="1">
    <source>
        <dbReference type="EMBL" id="ANB77735.1"/>
    </source>
</evidence>
<accession>A0A160FWE8</accession>
<keyword evidence="2" id="KW-1185">Reference proteome</keyword>
<dbReference type="AlphaFoldDB" id="A0A160FWE8"/>
<keyword evidence="1" id="KW-0614">Plasmid</keyword>
<dbReference type="Proteomes" id="UP000076852">
    <property type="component" value="Plasmid pOLGA1"/>
</dbReference>
<dbReference type="EMBL" id="CP014580">
    <property type="protein sequence ID" value="ANB77735.1"/>
    <property type="molecule type" value="Genomic_DNA"/>
</dbReference>
<organism evidence="1 2">
    <name type="scientific">Paraburkholderia phytofirmans OLGA172</name>
    <dbReference type="NCBI Taxonomy" id="1417228"/>
    <lineage>
        <taxon>Bacteria</taxon>
        <taxon>Pseudomonadati</taxon>
        <taxon>Pseudomonadota</taxon>
        <taxon>Betaproteobacteria</taxon>
        <taxon>Burkholderiales</taxon>
        <taxon>Burkholderiaceae</taxon>
        <taxon>Paraburkholderia</taxon>
    </lineage>
</organism>
<evidence type="ECO:0000313" key="2">
    <source>
        <dbReference type="Proteomes" id="UP000076852"/>
    </source>
</evidence>
<name>A0A160FWE8_9BURK</name>
<dbReference type="Gene3D" id="1.10.1660.10">
    <property type="match status" value="1"/>
</dbReference>
<dbReference type="KEGG" id="buz:AYM40_35780"/>
<geneLocation type="plasmid" evidence="2">
    <name>polga1</name>
</geneLocation>
<proteinExistence type="predicted"/>
<protein>
    <submittedName>
        <fullName evidence="1">MerR family transcriptional regulator</fullName>
    </submittedName>
</protein>
<dbReference type="OrthoDB" id="8562553at2"/>
<sequence length="109" mass="12346">MIIVKETSKTTYLQGQIVDENVEFTLVELSRVSGASEEELTLWVSEGVFEPRGERPQEWRFSGAALRRVRTAQRLAHDFQINPPGVALALDLLDEIDALRARVKRPRGN</sequence>
<reference evidence="1 2" key="1">
    <citation type="journal article" date="2016" name="Gene">
        <title>PacBio SMRT assembly of a complex multi-replicon genome reveals chlorocatechol degradative operon in a region of genome plasticity.</title>
        <authorList>
            <person name="Ricker N."/>
            <person name="Shen S.Y."/>
            <person name="Goordial J."/>
            <person name="Jin S."/>
            <person name="Fulthorpe R.R."/>
        </authorList>
    </citation>
    <scope>NUCLEOTIDE SEQUENCE [LARGE SCALE GENOMIC DNA]</scope>
    <source>
        <strain evidence="1 2">OLGA172</strain>
        <plasmid evidence="2">polga1</plasmid>
    </source>
</reference>
<gene>
    <name evidence="1" type="ORF">AYM40_35780</name>
</gene>
<dbReference type="Pfam" id="PF13591">
    <property type="entry name" value="MerR_2"/>
    <property type="match status" value="1"/>
</dbReference>
<dbReference type="RefSeq" id="WP_063500942.1">
    <property type="nucleotide sequence ID" value="NZ_CP014580.1"/>
</dbReference>